<dbReference type="PANTHER" id="PTHR43046:SF14">
    <property type="entry name" value="MUTT_NUDIX FAMILY PROTEIN"/>
    <property type="match status" value="1"/>
</dbReference>
<dbReference type="SUPFAM" id="SSF55811">
    <property type="entry name" value="Nudix"/>
    <property type="match status" value="1"/>
</dbReference>
<sequence>MDITYYNNDKTVFNYRTCAVITDDKRMLLHKGKNDDFWTLVGGRVQMLESSEAAIKREIKEELGETVEINGLLWTLENFFKLKGNSFHELSTIYSVSLTKGSWLLNQKTSFNGLEGERLIYKWFTVNELKELNIKPSFLKERLMCLPNSPSHIIYSEY</sequence>
<dbReference type="InterPro" id="IPR000086">
    <property type="entry name" value="NUDIX_hydrolase_dom"/>
</dbReference>
<dbReference type="GO" id="GO:0016787">
    <property type="term" value="F:hydrolase activity"/>
    <property type="evidence" value="ECO:0007669"/>
    <property type="project" value="UniProtKB-KW"/>
</dbReference>
<dbReference type="PROSITE" id="PS51462">
    <property type="entry name" value="NUDIX"/>
    <property type="match status" value="1"/>
</dbReference>
<evidence type="ECO:0000259" key="3">
    <source>
        <dbReference type="PROSITE" id="PS51462"/>
    </source>
</evidence>
<keyword evidence="5" id="KW-1185">Reference proteome</keyword>
<reference evidence="4 5" key="1">
    <citation type="journal article" date="2024" name="Int. J. Syst. Evol. Microbiol.">
        <title>Clostridium omnivorum sp. nov., isolated from anoxic soil under the treatment of reductive soil disinfestation.</title>
        <authorList>
            <person name="Ueki A."/>
            <person name="Tonouchi A."/>
            <person name="Kaku N."/>
            <person name="Honma S."/>
            <person name="Ueki K."/>
        </authorList>
    </citation>
    <scope>NUCLEOTIDE SEQUENCE [LARGE SCALE GENOMIC DNA]</scope>
    <source>
        <strain evidence="4 5">E14</strain>
    </source>
</reference>
<gene>
    <name evidence="4" type="ORF">bsdE14_15040</name>
</gene>
<dbReference type="InterPro" id="IPR020084">
    <property type="entry name" value="NUDIX_hydrolase_CS"/>
</dbReference>
<dbReference type="RefSeq" id="WP_264849359.1">
    <property type="nucleotide sequence ID" value="NZ_BRXR01000001.1"/>
</dbReference>
<keyword evidence="2 4" id="KW-0378">Hydrolase</keyword>
<evidence type="ECO:0000256" key="2">
    <source>
        <dbReference type="ARBA" id="ARBA00022801"/>
    </source>
</evidence>
<dbReference type="EMBL" id="BRXR01000001">
    <property type="protein sequence ID" value="GLC30094.1"/>
    <property type="molecule type" value="Genomic_DNA"/>
</dbReference>
<proteinExistence type="predicted"/>
<comment type="caution">
    <text evidence="4">The sequence shown here is derived from an EMBL/GenBank/DDBJ whole genome shotgun (WGS) entry which is preliminary data.</text>
</comment>
<accession>A0ABQ5N4G4</accession>
<dbReference type="Pfam" id="PF00293">
    <property type="entry name" value="NUDIX"/>
    <property type="match status" value="1"/>
</dbReference>
<dbReference type="InterPro" id="IPR015797">
    <property type="entry name" value="NUDIX_hydrolase-like_dom_sf"/>
</dbReference>
<dbReference type="CDD" id="cd04688">
    <property type="entry name" value="NUDIX_Hydrolase"/>
    <property type="match status" value="1"/>
</dbReference>
<name>A0ABQ5N4G4_9CLOT</name>
<comment type="cofactor">
    <cofactor evidence="1">
        <name>Mg(2+)</name>
        <dbReference type="ChEBI" id="CHEBI:18420"/>
    </cofactor>
</comment>
<evidence type="ECO:0000313" key="5">
    <source>
        <dbReference type="Proteomes" id="UP001208567"/>
    </source>
</evidence>
<evidence type="ECO:0000313" key="4">
    <source>
        <dbReference type="EMBL" id="GLC30094.1"/>
    </source>
</evidence>
<organism evidence="4 5">
    <name type="scientific">Clostridium omnivorum</name>
    <dbReference type="NCBI Taxonomy" id="1604902"/>
    <lineage>
        <taxon>Bacteria</taxon>
        <taxon>Bacillati</taxon>
        <taxon>Bacillota</taxon>
        <taxon>Clostridia</taxon>
        <taxon>Eubacteriales</taxon>
        <taxon>Clostridiaceae</taxon>
        <taxon>Clostridium</taxon>
    </lineage>
</organism>
<protein>
    <submittedName>
        <fullName evidence="4">NUDIX hydrolase</fullName>
    </submittedName>
</protein>
<dbReference type="PANTHER" id="PTHR43046">
    <property type="entry name" value="GDP-MANNOSE MANNOSYL HYDROLASE"/>
    <property type="match status" value="1"/>
</dbReference>
<dbReference type="Proteomes" id="UP001208567">
    <property type="component" value="Unassembled WGS sequence"/>
</dbReference>
<dbReference type="Gene3D" id="3.90.79.10">
    <property type="entry name" value="Nucleoside Triphosphate Pyrophosphohydrolase"/>
    <property type="match status" value="1"/>
</dbReference>
<feature type="domain" description="Nudix hydrolase" evidence="3">
    <location>
        <begin position="10"/>
        <end position="146"/>
    </location>
</feature>
<evidence type="ECO:0000256" key="1">
    <source>
        <dbReference type="ARBA" id="ARBA00001946"/>
    </source>
</evidence>
<dbReference type="PROSITE" id="PS00893">
    <property type="entry name" value="NUDIX_BOX"/>
    <property type="match status" value="1"/>
</dbReference>